<protein>
    <submittedName>
        <fullName evidence="3">Sec14p-like phosphatidylinositol transfer family protein</fullName>
    </submittedName>
</protein>
<dbReference type="Gene3D" id="3.40.525.10">
    <property type="entry name" value="CRAL-TRIO lipid binding domain"/>
    <property type="match status" value="1"/>
</dbReference>
<organism evidence="3 4">
    <name type="scientific">Striga asiatica</name>
    <name type="common">Asiatic witchweed</name>
    <name type="synonym">Buchnera asiatica</name>
    <dbReference type="NCBI Taxonomy" id="4170"/>
    <lineage>
        <taxon>Eukaryota</taxon>
        <taxon>Viridiplantae</taxon>
        <taxon>Streptophyta</taxon>
        <taxon>Embryophyta</taxon>
        <taxon>Tracheophyta</taxon>
        <taxon>Spermatophyta</taxon>
        <taxon>Magnoliopsida</taxon>
        <taxon>eudicotyledons</taxon>
        <taxon>Gunneridae</taxon>
        <taxon>Pentapetalae</taxon>
        <taxon>asterids</taxon>
        <taxon>lamiids</taxon>
        <taxon>Lamiales</taxon>
        <taxon>Orobanchaceae</taxon>
        <taxon>Buchnereae</taxon>
        <taxon>Striga</taxon>
    </lineage>
</organism>
<proteinExistence type="predicted"/>
<dbReference type="AlphaFoldDB" id="A0A5A7QLB5"/>
<dbReference type="PANTHER" id="PTHR47104">
    <property type="entry name" value="SEC14P-LIKE PHOSPHATIDYLINOSITOL TRANSFER FAMILY PROTEIN"/>
    <property type="match status" value="1"/>
</dbReference>
<comment type="caution">
    <text evidence="3">The sequence shown here is derived from an EMBL/GenBank/DDBJ whole genome shotgun (WGS) entry which is preliminary data.</text>
</comment>
<dbReference type="InterPro" id="IPR001251">
    <property type="entry name" value="CRAL-TRIO_dom"/>
</dbReference>
<name>A0A5A7QLB5_STRAF</name>
<dbReference type="OrthoDB" id="75724at2759"/>
<dbReference type="PROSITE" id="PS50191">
    <property type="entry name" value="CRAL_TRIO"/>
    <property type="match status" value="1"/>
</dbReference>
<reference evidence="4" key="1">
    <citation type="journal article" date="2019" name="Curr. Biol.">
        <title>Genome Sequence of Striga asiatica Provides Insight into the Evolution of Plant Parasitism.</title>
        <authorList>
            <person name="Yoshida S."/>
            <person name="Kim S."/>
            <person name="Wafula E.K."/>
            <person name="Tanskanen J."/>
            <person name="Kim Y.M."/>
            <person name="Honaas L."/>
            <person name="Yang Z."/>
            <person name="Spallek T."/>
            <person name="Conn C.E."/>
            <person name="Ichihashi Y."/>
            <person name="Cheong K."/>
            <person name="Cui S."/>
            <person name="Der J.P."/>
            <person name="Gundlach H."/>
            <person name="Jiao Y."/>
            <person name="Hori C."/>
            <person name="Ishida J.K."/>
            <person name="Kasahara H."/>
            <person name="Kiba T."/>
            <person name="Kim M.S."/>
            <person name="Koo N."/>
            <person name="Laohavisit A."/>
            <person name="Lee Y.H."/>
            <person name="Lumba S."/>
            <person name="McCourt P."/>
            <person name="Mortimer J.C."/>
            <person name="Mutuku J.M."/>
            <person name="Nomura T."/>
            <person name="Sasaki-Sekimoto Y."/>
            <person name="Seto Y."/>
            <person name="Wang Y."/>
            <person name="Wakatake T."/>
            <person name="Sakakibara H."/>
            <person name="Demura T."/>
            <person name="Yamaguchi S."/>
            <person name="Yoneyama K."/>
            <person name="Manabe R.I."/>
            <person name="Nelson D.C."/>
            <person name="Schulman A.H."/>
            <person name="Timko M.P."/>
            <person name="dePamphilis C.W."/>
            <person name="Choi D."/>
            <person name="Shirasu K."/>
        </authorList>
    </citation>
    <scope>NUCLEOTIDE SEQUENCE [LARGE SCALE GENOMIC DNA]</scope>
    <source>
        <strain evidence="4">cv. UVA1</strain>
    </source>
</reference>
<evidence type="ECO:0000256" key="1">
    <source>
        <dbReference type="SAM" id="MobiDB-lite"/>
    </source>
</evidence>
<gene>
    <name evidence="3" type="ORF">STAS_21583</name>
</gene>
<keyword evidence="4" id="KW-1185">Reference proteome</keyword>
<dbReference type="Proteomes" id="UP000325081">
    <property type="component" value="Unassembled WGS sequence"/>
</dbReference>
<dbReference type="PANTHER" id="PTHR47104:SF1">
    <property type="entry name" value="SEC14P-LIKE PHOSPHATIDYLINOSITOL TRANSFER FAMILY PROTEIN"/>
    <property type="match status" value="1"/>
</dbReference>
<dbReference type="SUPFAM" id="SSF52087">
    <property type="entry name" value="CRAL/TRIO domain"/>
    <property type="match status" value="2"/>
</dbReference>
<dbReference type="InterPro" id="IPR036865">
    <property type="entry name" value="CRAL-TRIO_dom_sf"/>
</dbReference>
<feature type="region of interest" description="Disordered" evidence="1">
    <location>
        <begin position="243"/>
        <end position="269"/>
    </location>
</feature>
<evidence type="ECO:0000259" key="2">
    <source>
        <dbReference type="PROSITE" id="PS50191"/>
    </source>
</evidence>
<feature type="domain" description="CRAL-TRIO" evidence="2">
    <location>
        <begin position="7"/>
        <end position="208"/>
    </location>
</feature>
<evidence type="ECO:0000313" key="4">
    <source>
        <dbReference type="Proteomes" id="UP000325081"/>
    </source>
</evidence>
<dbReference type="Pfam" id="PF00650">
    <property type="entry name" value="CRAL_TRIO"/>
    <property type="match status" value="2"/>
</dbReference>
<dbReference type="SMART" id="SM00516">
    <property type="entry name" value="SEC14"/>
    <property type="match status" value="1"/>
</dbReference>
<feature type="compositionally biased region" description="Polar residues" evidence="1">
    <location>
        <begin position="243"/>
        <end position="257"/>
    </location>
</feature>
<evidence type="ECO:0000313" key="3">
    <source>
        <dbReference type="EMBL" id="GER44681.1"/>
    </source>
</evidence>
<sequence length="391" mass="44504">MSNTLIADEFSAELAEGLAYVAGHDDESRPVMIFRIKQDYHKFHSQKLFTRLLVFTLEVAVQTMAKNVEQFVLLFDANSTISTKFVGKQTDGLSETFPEIAYTALEVSRSDVRIYRGFFRSASAFMNMLLTTLKIIADYYPARLHRAFVIDPPSLFTYLWKGVKPFVELSPLTSIVSSLDYEDSLEYNNNNDFALYPRAVSMRFDSTAKVGGGSCSSSRFSFTVSTHHVDSLKPWYLSTSSASNSKVGPTNPPSSAAISPHNARSHSFASPRGAIRSIDPAIRKNFFPSTPMPQRTQKLDPSMIRQYPRTPKASFLQSPALFFKRDNNHHYHHQQSRVDKSRESFVPFVNFYRRLYDEMIYRSKMRPPLGGLVSIVSPQVRRRHVSISQRF</sequence>
<dbReference type="EMBL" id="BKCP01007070">
    <property type="protein sequence ID" value="GER44681.1"/>
    <property type="molecule type" value="Genomic_DNA"/>
</dbReference>
<accession>A0A5A7QLB5</accession>
<dbReference type="CDD" id="cd00170">
    <property type="entry name" value="SEC14"/>
    <property type="match status" value="1"/>
</dbReference>